<accession>A0A1I2MZ34</accession>
<reference evidence="4" key="1">
    <citation type="submission" date="2016-10" db="EMBL/GenBank/DDBJ databases">
        <authorList>
            <person name="Varghese N."/>
            <person name="Submissions S."/>
        </authorList>
    </citation>
    <scope>NUCLEOTIDE SEQUENCE [LARGE SCALE GENOMIC DNA]</scope>
    <source>
        <strain evidence="4">CGMCC 1.10971</strain>
    </source>
</reference>
<dbReference type="STRING" id="1045558.SAMN05216175_10280"/>
<dbReference type="InterPro" id="IPR042099">
    <property type="entry name" value="ANL_N_sf"/>
</dbReference>
<feature type="domain" description="AMP-binding enzyme C-terminal" evidence="2">
    <location>
        <begin position="436"/>
        <end position="509"/>
    </location>
</feature>
<evidence type="ECO:0000259" key="1">
    <source>
        <dbReference type="Pfam" id="PF00501"/>
    </source>
</evidence>
<dbReference type="InterPro" id="IPR025110">
    <property type="entry name" value="AMP-bd_C"/>
</dbReference>
<keyword evidence="3" id="KW-0436">Ligase</keyword>
<evidence type="ECO:0000313" key="3">
    <source>
        <dbReference type="EMBL" id="SFF94727.1"/>
    </source>
</evidence>
<dbReference type="InterPro" id="IPR045851">
    <property type="entry name" value="AMP-bd_C_sf"/>
</dbReference>
<dbReference type="EMBL" id="FOOU01000002">
    <property type="protein sequence ID" value="SFF94727.1"/>
    <property type="molecule type" value="Genomic_DNA"/>
</dbReference>
<dbReference type="InterPro" id="IPR020845">
    <property type="entry name" value="AMP-binding_CS"/>
</dbReference>
<dbReference type="Pfam" id="PF00501">
    <property type="entry name" value="AMP-binding"/>
    <property type="match status" value="1"/>
</dbReference>
<protein>
    <submittedName>
        <fullName evidence="3">Acyl-CoA ligase (AMP-forming), exosortase A-associated</fullName>
    </submittedName>
</protein>
<dbReference type="InterPro" id="IPR017529">
    <property type="entry name" value="AcylCoA_ligase_PEP_1"/>
</dbReference>
<evidence type="ECO:0000313" key="4">
    <source>
        <dbReference type="Proteomes" id="UP000198623"/>
    </source>
</evidence>
<dbReference type="PANTHER" id="PTHR43767">
    <property type="entry name" value="LONG-CHAIN-FATTY-ACID--COA LIGASE"/>
    <property type="match status" value="1"/>
</dbReference>
<dbReference type="RefSeq" id="WP_090724440.1">
    <property type="nucleotide sequence ID" value="NZ_FOOU01000002.1"/>
</dbReference>
<dbReference type="GO" id="GO:0016877">
    <property type="term" value="F:ligase activity, forming carbon-sulfur bonds"/>
    <property type="evidence" value="ECO:0007669"/>
    <property type="project" value="UniProtKB-ARBA"/>
</dbReference>
<dbReference type="OrthoDB" id="9761989at2"/>
<keyword evidence="4" id="KW-1185">Reference proteome</keyword>
<dbReference type="Gene3D" id="3.40.50.12780">
    <property type="entry name" value="N-terminal domain of ligase-like"/>
    <property type="match status" value="1"/>
</dbReference>
<dbReference type="AlphaFoldDB" id="A0A1I2MZ34"/>
<dbReference type="NCBIfam" id="TIGR03098">
    <property type="entry name" value="ligase_PEP_1"/>
    <property type="match status" value="1"/>
</dbReference>
<evidence type="ECO:0000259" key="2">
    <source>
        <dbReference type="Pfam" id="PF13193"/>
    </source>
</evidence>
<gene>
    <name evidence="3" type="ORF">SAMN05216175_10280</name>
</gene>
<organism evidence="3 4">
    <name type="scientific">Neptunomonas qingdaonensis</name>
    <dbReference type="NCBI Taxonomy" id="1045558"/>
    <lineage>
        <taxon>Bacteria</taxon>
        <taxon>Pseudomonadati</taxon>
        <taxon>Pseudomonadota</taxon>
        <taxon>Gammaproteobacteria</taxon>
        <taxon>Oceanospirillales</taxon>
        <taxon>Oceanospirillaceae</taxon>
        <taxon>Neptunomonas</taxon>
    </lineage>
</organism>
<sequence length="528" mass="58210">MPELLNDLIHQHAVISPDANALLHKESIFTYSELQTQINHRSQQLLQSGLLSGERVAIYLPKVPESIFAIFATAQCGGVFVPVNPLLKPQQVSYILKDCNVRLLVTSSDRLKLLKDTLKECHDLRSVILIDDGDVADYLLPQVSVTRCSAPLSEKFIAAPPRRIDTDIASILYTSGSTGNPKGVVLSHRNMLTGAHSVASYLNNNANDCLLAVLPFSFDYGLSQLTTAFSVGASVVLMDYLLPRDVIKASARYQVTGLAAVPPLWNQLAELEWPVEAKQSLRYLTNSGGAMPVATTQKLTASLPTTDFYLMYGLTEAFRSTYLPPDQVSIRPESMGKAIPNAEILILREDGSECAPGEPGELVHRGSLVAMGYWNDPVKTAERFKAIPGRHPELPLTEIAVWSGDQVRKDEEGYLYFISRKDEMIKTSGYRVSPTEVEEVLYSSGLIKEVAALGIAHPLLGQAILLVAVQNETITDKDLLMHCQKQLPNFMLPKKILFVDSLPRNQNGKIDRKSLSTVHKDIFQETAS</sequence>
<dbReference type="Gene3D" id="3.30.300.30">
    <property type="match status" value="1"/>
</dbReference>
<feature type="domain" description="AMP-dependent synthetase/ligase" evidence="1">
    <location>
        <begin position="12"/>
        <end position="374"/>
    </location>
</feature>
<dbReference type="SUPFAM" id="SSF56801">
    <property type="entry name" value="Acetyl-CoA synthetase-like"/>
    <property type="match status" value="1"/>
</dbReference>
<dbReference type="InterPro" id="IPR050237">
    <property type="entry name" value="ATP-dep_AMP-bd_enzyme"/>
</dbReference>
<dbReference type="PROSITE" id="PS00455">
    <property type="entry name" value="AMP_BINDING"/>
    <property type="match status" value="1"/>
</dbReference>
<dbReference type="Proteomes" id="UP000198623">
    <property type="component" value="Unassembled WGS sequence"/>
</dbReference>
<dbReference type="Pfam" id="PF13193">
    <property type="entry name" value="AMP-binding_C"/>
    <property type="match status" value="1"/>
</dbReference>
<proteinExistence type="predicted"/>
<dbReference type="InterPro" id="IPR000873">
    <property type="entry name" value="AMP-dep_synth/lig_dom"/>
</dbReference>
<dbReference type="PANTHER" id="PTHR43767:SF10">
    <property type="entry name" value="SURFACTIN SYNTHASE SUBUNIT 1"/>
    <property type="match status" value="1"/>
</dbReference>
<name>A0A1I2MZ34_9GAMM</name>